<feature type="chain" id="PRO_5035857912" description="Peptidase A1 domain-containing protein" evidence="10">
    <location>
        <begin position="19"/>
        <end position="400"/>
    </location>
</feature>
<dbReference type="PRINTS" id="PR00792">
    <property type="entry name" value="PEPSIN"/>
</dbReference>
<evidence type="ECO:0000256" key="7">
    <source>
        <dbReference type="PIRSR" id="PIRSR601461-1"/>
    </source>
</evidence>
<proteinExistence type="inferred from homology"/>
<evidence type="ECO:0000313" key="12">
    <source>
        <dbReference type="EMBL" id="CAB3410307.1"/>
    </source>
</evidence>
<dbReference type="InterPro" id="IPR001461">
    <property type="entry name" value="Aspartic_peptidase_A1"/>
</dbReference>
<organism evidence="12 13">
    <name type="scientific">Caenorhabditis bovis</name>
    <dbReference type="NCBI Taxonomy" id="2654633"/>
    <lineage>
        <taxon>Eukaryota</taxon>
        <taxon>Metazoa</taxon>
        <taxon>Ecdysozoa</taxon>
        <taxon>Nematoda</taxon>
        <taxon>Chromadorea</taxon>
        <taxon>Rhabditida</taxon>
        <taxon>Rhabditina</taxon>
        <taxon>Rhabditomorpha</taxon>
        <taxon>Rhabditoidea</taxon>
        <taxon>Rhabditidae</taxon>
        <taxon>Peloderinae</taxon>
        <taxon>Caenorhabditis</taxon>
    </lineage>
</organism>
<keyword evidence="6" id="KW-0325">Glycoprotein</keyword>
<comment type="caution">
    <text evidence="12">The sequence shown here is derived from an EMBL/GenBank/DDBJ whole genome shotgun (WGS) entry which is preliminary data.</text>
</comment>
<keyword evidence="3 9" id="KW-0064">Aspartyl protease</keyword>
<dbReference type="Gene3D" id="2.40.70.10">
    <property type="entry name" value="Acid Proteases"/>
    <property type="match status" value="2"/>
</dbReference>
<dbReference type="GO" id="GO:0006508">
    <property type="term" value="P:proteolysis"/>
    <property type="evidence" value="ECO:0007669"/>
    <property type="project" value="UniProtKB-KW"/>
</dbReference>
<dbReference type="PANTHER" id="PTHR47966:SF40">
    <property type="entry name" value="ASPARTIC PROTEASE 3"/>
    <property type="match status" value="1"/>
</dbReference>
<dbReference type="GO" id="GO:0005764">
    <property type="term" value="C:lysosome"/>
    <property type="evidence" value="ECO:0007669"/>
    <property type="project" value="TreeGrafter"/>
</dbReference>
<evidence type="ECO:0000256" key="3">
    <source>
        <dbReference type="ARBA" id="ARBA00022750"/>
    </source>
</evidence>
<evidence type="ECO:0000259" key="11">
    <source>
        <dbReference type="PROSITE" id="PS51767"/>
    </source>
</evidence>
<evidence type="ECO:0000256" key="5">
    <source>
        <dbReference type="ARBA" id="ARBA00023157"/>
    </source>
</evidence>
<feature type="disulfide bond" evidence="8">
    <location>
        <begin position="316"/>
        <end position="354"/>
    </location>
</feature>
<evidence type="ECO:0000256" key="10">
    <source>
        <dbReference type="SAM" id="SignalP"/>
    </source>
</evidence>
<evidence type="ECO:0000256" key="4">
    <source>
        <dbReference type="ARBA" id="ARBA00022801"/>
    </source>
</evidence>
<dbReference type="OrthoDB" id="771136at2759"/>
<feature type="active site" evidence="7">
    <location>
        <position position="88"/>
    </location>
</feature>
<dbReference type="InterPro" id="IPR021109">
    <property type="entry name" value="Peptidase_aspartic_dom_sf"/>
</dbReference>
<dbReference type="PROSITE" id="PS51767">
    <property type="entry name" value="PEPTIDASE_A1"/>
    <property type="match status" value="1"/>
</dbReference>
<dbReference type="PROSITE" id="PS00141">
    <property type="entry name" value="ASP_PROTEASE"/>
    <property type="match status" value="2"/>
</dbReference>
<dbReference type="PANTHER" id="PTHR47966">
    <property type="entry name" value="BETA-SITE APP-CLEAVING ENZYME, ISOFORM A-RELATED"/>
    <property type="match status" value="1"/>
</dbReference>
<dbReference type="EMBL" id="CADEPM010000010">
    <property type="protein sequence ID" value="CAB3410307.1"/>
    <property type="molecule type" value="Genomic_DNA"/>
</dbReference>
<evidence type="ECO:0000256" key="6">
    <source>
        <dbReference type="ARBA" id="ARBA00023180"/>
    </source>
</evidence>
<keyword evidence="13" id="KW-1185">Reference proteome</keyword>
<keyword evidence="2 9" id="KW-0645">Protease</keyword>
<evidence type="ECO:0000256" key="8">
    <source>
        <dbReference type="PIRSR" id="PIRSR601461-2"/>
    </source>
</evidence>
<protein>
    <recommendedName>
        <fullName evidence="11">Peptidase A1 domain-containing protein</fullName>
    </recommendedName>
</protein>
<feature type="domain" description="Peptidase A1" evidence="11">
    <location>
        <begin position="70"/>
        <end position="395"/>
    </location>
</feature>
<reference evidence="12 13" key="1">
    <citation type="submission" date="2020-04" db="EMBL/GenBank/DDBJ databases">
        <authorList>
            <person name="Laetsch R D."/>
            <person name="Stevens L."/>
            <person name="Kumar S."/>
            <person name="Blaxter L. M."/>
        </authorList>
    </citation>
    <scope>NUCLEOTIDE SEQUENCE [LARGE SCALE GENOMIC DNA]</scope>
</reference>
<feature type="disulfide bond" evidence="8">
    <location>
        <begin position="101"/>
        <end position="108"/>
    </location>
</feature>
<accession>A0A8S1FEB1</accession>
<comment type="similarity">
    <text evidence="1 9">Belongs to the peptidase A1 family.</text>
</comment>
<evidence type="ECO:0000313" key="13">
    <source>
        <dbReference type="Proteomes" id="UP000494206"/>
    </source>
</evidence>
<dbReference type="FunFam" id="2.40.70.10:FF:000138">
    <property type="entry name" value="Aspartic protease 3"/>
    <property type="match status" value="1"/>
</dbReference>
<keyword evidence="5 8" id="KW-1015">Disulfide bond</keyword>
<evidence type="ECO:0000256" key="9">
    <source>
        <dbReference type="RuleBase" id="RU000454"/>
    </source>
</evidence>
<keyword evidence="10" id="KW-0732">Signal</keyword>
<evidence type="ECO:0000256" key="2">
    <source>
        <dbReference type="ARBA" id="ARBA00022670"/>
    </source>
</evidence>
<keyword evidence="4 9" id="KW-0378">Hydrolase</keyword>
<feature type="active site" evidence="7">
    <location>
        <position position="282"/>
    </location>
</feature>
<dbReference type="Proteomes" id="UP000494206">
    <property type="component" value="Unassembled WGS sequence"/>
</dbReference>
<dbReference type="FunFam" id="2.40.70.10:FF:000002">
    <property type="entry name" value="Vacuolar aspartic proteinase"/>
    <property type="match status" value="1"/>
</dbReference>
<dbReference type="SUPFAM" id="SSF50630">
    <property type="entry name" value="Acid proteases"/>
    <property type="match status" value="1"/>
</dbReference>
<evidence type="ECO:0000256" key="1">
    <source>
        <dbReference type="ARBA" id="ARBA00007447"/>
    </source>
</evidence>
<dbReference type="GO" id="GO:0004190">
    <property type="term" value="F:aspartic-type endopeptidase activity"/>
    <property type="evidence" value="ECO:0007669"/>
    <property type="project" value="UniProtKB-KW"/>
</dbReference>
<dbReference type="InterPro" id="IPR033121">
    <property type="entry name" value="PEPTIDASE_A1"/>
</dbReference>
<feature type="signal peptide" evidence="10">
    <location>
        <begin position="1"/>
        <end position="18"/>
    </location>
</feature>
<dbReference type="InterPro" id="IPR001969">
    <property type="entry name" value="Aspartic_peptidase_AS"/>
</dbReference>
<gene>
    <name evidence="12" type="ORF">CBOVIS_LOCUS11852</name>
</gene>
<name>A0A8S1FEB1_9PELO</name>
<dbReference type="Pfam" id="PF00026">
    <property type="entry name" value="Asp"/>
    <property type="match status" value="1"/>
</dbReference>
<dbReference type="AlphaFoldDB" id="A0A8S1FEB1"/>
<sequence length="400" mass="44152">MTTSRVFLLLALAVVASAIHRIPLEKRSYTREQYKFGPIQEHLKTKYIQGYKPNNDAFEEGLSDYSNSQYFGPITIGTPPQNFQVLFDTGSSNLWVPCSTCPFGDIACRMHNRFDCKKSKTCTPTGVKFEIQYGTGSMKGTKFAYKILLYFGHDTTFCTDRNQGLACATSEPGITFIAAKFDGILGMAWDSISVNGISQPIDQIFQNKAICKNELFAFWLSRDVNDVTNGGEITLCDTDPNHYEGQIAWEPLVATDYWRISLASVKVGTELMTSGPTDAIVDTGTSLLTGPSDIIKKIQHKIGGIPILNGEYEIICSRIPKLPNITFSLGGQDFVLQGKDYVLQLPSSNGKTTCISGFMGMDIPPPNGPLWILGDVFIGRFYSVFDHANKRVGFANAKSK</sequence>